<feature type="binding site" evidence="11">
    <location>
        <position position="162"/>
    </location>
    <ligand>
        <name>[2Fe-2S] cluster</name>
        <dbReference type="ChEBI" id="CHEBI:190135"/>
        <label>2</label>
    </ligand>
</feature>
<dbReference type="OrthoDB" id="8300278at2759"/>
<feature type="binding site" evidence="11">
    <location>
        <position position="100"/>
    </location>
    <ligand>
        <name>[2Fe-2S] cluster</name>
        <dbReference type="ChEBI" id="CHEBI:190135"/>
        <label>1</label>
    </ligand>
</feature>
<evidence type="ECO:0000256" key="3">
    <source>
        <dbReference type="ARBA" id="ARBA00022714"/>
    </source>
</evidence>
<dbReference type="InterPro" id="IPR016169">
    <property type="entry name" value="FAD-bd_PCMH_sub2"/>
</dbReference>
<gene>
    <name evidence="13" type="ORF">OFUS_LOCUS12719</name>
</gene>
<dbReference type="InterPro" id="IPR036884">
    <property type="entry name" value="2Fe-2S-bd_dom_sf"/>
</dbReference>
<dbReference type="InterPro" id="IPR036856">
    <property type="entry name" value="Ald_Oxase/Xan_DH_a/b_sf"/>
</dbReference>
<feature type="binding site" evidence="11">
    <location>
        <position position="159"/>
    </location>
    <ligand>
        <name>[2Fe-2S] cluster</name>
        <dbReference type="ChEBI" id="CHEBI:190135"/>
        <label>2</label>
    </ligand>
</feature>
<dbReference type="InterPro" id="IPR012675">
    <property type="entry name" value="Beta-grasp_dom_sf"/>
</dbReference>
<dbReference type="SUPFAM" id="SSF56176">
    <property type="entry name" value="FAD-binding/transporter-associated domain-like"/>
    <property type="match status" value="1"/>
</dbReference>
<feature type="binding site" evidence="11">
    <location>
        <position position="1085"/>
    </location>
    <ligand>
        <name>Mo-molybdopterin</name>
        <dbReference type="ChEBI" id="CHEBI:71302"/>
    </ligand>
    <ligandPart>
        <name>Mo</name>
        <dbReference type="ChEBI" id="CHEBI:28685"/>
    </ligandPart>
</feature>
<protein>
    <recommendedName>
        <fullName evidence="12">FAD-binding PCMH-type domain-containing protein</fullName>
    </recommendedName>
</protein>
<dbReference type="GO" id="GO:0071949">
    <property type="term" value="F:FAD binding"/>
    <property type="evidence" value="ECO:0007669"/>
    <property type="project" value="InterPro"/>
</dbReference>
<dbReference type="FunFam" id="3.30.390.50:FF:000003">
    <property type="entry name" value="Aldehyde oxidase1"/>
    <property type="match status" value="1"/>
</dbReference>
<keyword evidence="3 11" id="KW-0001">2Fe-2S</keyword>
<proteinExistence type="inferred from homology"/>
<dbReference type="InterPro" id="IPR005107">
    <property type="entry name" value="CO_DH_flav_C"/>
</dbReference>
<dbReference type="Gene3D" id="1.10.150.120">
    <property type="entry name" value="[2Fe-2S]-binding domain"/>
    <property type="match status" value="1"/>
</dbReference>
<dbReference type="GO" id="GO:0005506">
    <property type="term" value="F:iron ion binding"/>
    <property type="evidence" value="ECO:0007669"/>
    <property type="project" value="InterPro"/>
</dbReference>
<dbReference type="Pfam" id="PF03450">
    <property type="entry name" value="CO_deh_flav_C"/>
    <property type="match status" value="1"/>
</dbReference>
<dbReference type="InterPro" id="IPR000674">
    <property type="entry name" value="Ald_Oxase/Xan_DH_a/b"/>
</dbReference>
<feature type="binding site" evidence="11">
    <location>
        <position position="95"/>
    </location>
    <ligand>
        <name>[2Fe-2S] cluster</name>
        <dbReference type="ChEBI" id="CHEBI:190135"/>
        <label>1</label>
    </ligand>
</feature>
<dbReference type="SMART" id="SM01092">
    <property type="entry name" value="CO_deh_flav_C"/>
    <property type="match status" value="1"/>
</dbReference>
<dbReference type="PROSITE" id="PS51387">
    <property type="entry name" value="FAD_PCMH"/>
    <property type="match status" value="1"/>
</dbReference>
<dbReference type="InterPro" id="IPR016166">
    <property type="entry name" value="FAD-bd_PCMH"/>
</dbReference>
<dbReference type="PANTHER" id="PTHR11908">
    <property type="entry name" value="XANTHINE DEHYDROGENASE"/>
    <property type="match status" value="1"/>
</dbReference>
<keyword evidence="6 11" id="KW-0408">Iron</keyword>
<dbReference type="Gene3D" id="3.30.365.10">
    <property type="entry name" value="Aldehyde oxidase/xanthine dehydrogenase, molybdopterin binding domain"/>
    <property type="match status" value="4"/>
</dbReference>
<feature type="domain" description="FAD-binding PCMH-type" evidence="12">
    <location>
        <begin position="254"/>
        <end position="443"/>
    </location>
</feature>
<dbReference type="SUPFAM" id="SSF54665">
    <property type="entry name" value="CO dehydrogenase molybdoprotein N-domain-like"/>
    <property type="match status" value="1"/>
</dbReference>
<feature type="active site" description="Proton acceptor" evidence="9">
    <location>
        <position position="1256"/>
    </location>
</feature>
<evidence type="ECO:0000259" key="12">
    <source>
        <dbReference type="PROSITE" id="PS51387"/>
    </source>
</evidence>
<dbReference type="PIRSF" id="PIRSF000127">
    <property type="entry name" value="Xanthine_DH"/>
    <property type="match status" value="1"/>
</dbReference>
<sequence length="1314" mass="142379">MPPSIERGDGIQCPKCHSRHLPLNSLVENGKNVYAATCQHCGHFFKFSATPTPKSSVTFTINGKAYTVGNTYPGSMSLNAYIREVARLPGTKVMCAEGGCGCCVVTVTHDGKSYAMNSCLCPIYSCDGWDIQTTEGIGGKRQGFHPIQEKLADLNGSQCGYCSPGMVMNMYGFLSGNSKPTQQQIEDAFDGNICRCTGFRPILDAMKSFAIDNLQCSGSVADIEDINKRICSKTGNPCSGTCNPQTSTPEAIHLVLAEAQWFTPTTLSDLYALADQYQDKHVKFVSGNSGKGVYNDGPYDVWIDTKKVPDFGHFSATAPDVFFGANVTLTQMMDTLNQLANSQGFEYCAALANHISRVANTPVRNVATWAGNLMMKHAHNEFPSDIFLILETVQARLTIRDSHGISECSPLSFLSFCTPDNMILQSVKLPQMLTPATVRTYKIMPRATNAHAYVNAGFNFKLDASQNYKVTDTPSIVYGGISSTFVHATKTEAYLNGKELGDASVLKGAIQMLMSEVIPDADPVLSSVAYRKNLAIGLFYKYVLSACTSKASASYKTGGDIIQRPLSSGRQSYDTDQTEYPVSQAIPKLSGKIQASGEASYTADLNSDLHAEFVITSVATGKLGTVDASAALKMPGVHAFYQAKDIPGVNNFMFGGTEEVFCSGDVKYAGQAIGIIVADNIGQAKAAADAVSVTYTGQTTPILTMKDALSKQSMYPDQHQELKFGDAESAIKTAPKSIEGEITMETQYHMHMETQCCVAEPTEDQGLHVYASTQYCTGTQQGISQVLNMPINSIRVEVKRLGGGYGGKITRNFMVSTACALAAMKLNRRVKIHLGLHTNMKMVGGRVPWLAKYKVGYTDEGLLKGVKIQYYCDLGCTSNGGGTPFVWSDNAYYCQNWHFLYDCLKTNTAAKTACRAPGSTPAIFIMESLMDHVATALGKDPAEVRKVNLYQDGQLTPTSTVKLQGCHIRDVVSQIEASSQIVQRKKDIETFNQANRWKKRGLSLIPLKFTVGLAGMTQGVQITVYGNDGTITISHGGIEMGQGINTKAVQTVAYELKTLGVTMDIINVGPTDTQGAGANGQVSGGSVTSGAVCLGFVNACALLKQRLAPVRASLPNPTWKQLIAKAQQEGINLTLQYWENPQKPTYYSYGATVSEAELDILTGEYIIKRMDLLYDCGQSMNPSVDIGQIEGAVTMGLGYWLLEKMRYNPQSGENLTSGTWEYKPPFAKDIPVDLRIDLLKNAAFPAGVLSSKAVAEPPLCMSCSVLFAIKRCIEAARRDQNMSPSDYFALDAPATVEMVLTQCLPQPTDYTYGQ</sequence>
<dbReference type="PANTHER" id="PTHR11908:SF132">
    <property type="entry name" value="ALDEHYDE OXIDASE 1-RELATED"/>
    <property type="match status" value="1"/>
</dbReference>
<dbReference type="FunFam" id="3.30.365.10:FF:000001">
    <property type="entry name" value="Xanthine dehydrogenase oxidase"/>
    <property type="match status" value="1"/>
</dbReference>
<dbReference type="Pfam" id="PF01799">
    <property type="entry name" value="Fer2_2"/>
    <property type="match status" value="1"/>
</dbReference>
<dbReference type="Gene3D" id="3.30.390.50">
    <property type="entry name" value="CO dehydrogenase flavoprotein, C-terminal domain"/>
    <property type="match status" value="1"/>
</dbReference>
<keyword evidence="2 11" id="KW-0500">Molybdenum</keyword>
<dbReference type="SUPFAM" id="SSF54292">
    <property type="entry name" value="2Fe-2S ferredoxin-like"/>
    <property type="match status" value="1"/>
</dbReference>
<dbReference type="Gene3D" id="3.30.43.10">
    <property type="entry name" value="Uridine Diphospho-n-acetylenolpyruvylglucosamine Reductase, domain 2"/>
    <property type="match status" value="1"/>
</dbReference>
<comment type="similarity">
    <text evidence="1">Belongs to the xanthine dehydrogenase family.</text>
</comment>
<comment type="cofactor">
    <cofactor evidence="11">
        <name>[2Fe-2S] cluster</name>
        <dbReference type="ChEBI" id="CHEBI:190135"/>
    </cofactor>
    <text evidence="11">Binds 2 [2Fe-2S] clusters.</text>
</comment>
<evidence type="ECO:0000256" key="1">
    <source>
        <dbReference type="ARBA" id="ARBA00006849"/>
    </source>
</evidence>
<comment type="cofactor">
    <cofactor evidence="11">
        <name>Mo-molybdopterin</name>
        <dbReference type="ChEBI" id="CHEBI:71302"/>
    </cofactor>
    <text evidence="11">Binds 1 Mo-molybdopterin (Mo-MPT) cofactor per subunit.</text>
</comment>
<evidence type="ECO:0000256" key="4">
    <source>
        <dbReference type="ARBA" id="ARBA00022723"/>
    </source>
</evidence>
<feature type="binding site" evidence="11">
    <location>
        <position position="196"/>
    </location>
    <ligand>
        <name>[2Fe-2S] cluster</name>
        <dbReference type="ChEBI" id="CHEBI:190135"/>
        <label>2</label>
    </ligand>
</feature>
<reference evidence="13" key="1">
    <citation type="submission" date="2022-03" db="EMBL/GenBank/DDBJ databases">
        <authorList>
            <person name="Martin C."/>
        </authorList>
    </citation>
    <scope>NUCLEOTIDE SEQUENCE</scope>
</reference>
<evidence type="ECO:0000256" key="2">
    <source>
        <dbReference type="ARBA" id="ARBA00022505"/>
    </source>
</evidence>
<evidence type="ECO:0000313" key="13">
    <source>
        <dbReference type="EMBL" id="CAH1786918.1"/>
    </source>
</evidence>
<dbReference type="Gene3D" id="3.30.465.10">
    <property type="match status" value="1"/>
</dbReference>
<keyword evidence="14" id="KW-1185">Reference proteome</keyword>
<dbReference type="EMBL" id="CAIIXF020000006">
    <property type="protein sequence ID" value="CAH1786918.1"/>
    <property type="molecule type" value="Genomic_DNA"/>
</dbReference>
<dbReference type="InterPro" id="IPR037165">
    <property type="entry name" value="AldOxase/xan_DH_Mopterin-bd_sf"/>
</dbReference>
<keyword evidence="4 11" id="KW-0479">Metal-binding</keyword>
<dbReference type="Proteomes" id="UP000749559">
    <property type="component" value="Unassembled WGS sequence"/>
</dbReference>
<keyword evidence="10" id="KW-0285">Flavoprotein</keyword>
<feature type="binding site" evidence="11">
    <location>
        <position position="103"/>
    </location>
    <ligand>
        <name>[2Fe-2S] cluster</name>
        <dbReference type="ChEBI" id="CHEBI:190135"/>
        <label>1</label>
    </ligand>
</feature>
<dbReference type="InterPro" id="IPR008274">
    <property type="entry name" value="AldOxase/xan_DH_MoCoBD1"/>
</dbReference>
<dbReference type="InterPro" id="IPR002346">
    <property type="entry name" value="Mopterin_DH_FAD-bd"/>
</dbReference>
<dbReference type="Pfam" id="PF20256">
    <property type="entry name" value="MoCoBD_2"/>
    <property type="match status" value="1"/>
</dbReference>
<dbReference type="InterPro" id="IPR036683">
    <property type="entry name" value="CO_DH_flav_C_dom_sf"/>
</dbReference>
<dbReference type="InterPro" id="IPR016208">
    <property type="entry name" value="Ald_Oxase/xanthine_DH-like"/>
</dbReference>
<dbReference type="InterPro" id="IPR002888">
    <property type="entry name" value="2Fe-2S-bd"/>
</dbReference>
<dbReference type="InterPro" id="IPR036318">
    <property type="entry name" value="FAD-bd_PCMH-like_sf"/>
</dbReference>
<feature type="binding site" evidence="11">
    <location>
        <position position="194"/>
    </location>
    <ligand>
        <name>[2Fe-2S] cluster</name>
        <dbReference type="ChEBI" id="CHEBI:190135"/>
        <label>2</label>
    </ligand>
</feature>
<comment type="caution">
    <text evidence="13">The sequence shown here is derived from an EMBL/GenBank/DDBJ whole genome shotgun (WGS) entry which is preliminary data.</text>
</comment>
<evidence type="ECO:0000256" key="8">
    <source>
        <dbReference type="ARBA" id="ARBA00034078"/>
    </source>
</evidence>
<evidence type="ECO:0000256" key="5">
    <source>
        <dbReference type="ARBA" id="ARBA00023002"/>
    </source>
</evidence>
<evidence type="ECO:0000256" key="10">
    <source>
        <dbReference type="PIRSR" id="PIRSR000127-2"/>
    </source>
</evidence>
<evidence type="ECO:0000256" key="11">
    <source>
        <dbReference type="PIRSR" id="PIRSR000127-3"/>
    </source>
</evidence>
<dbReference type="GO" id="GO:0051537">
    <property type="term" value="F:2 iron, 2 sulfur cluster binding"/>
    <property type="evidence" value="ECO:0007669"/>
    <property type="project" value="UniProtKB-KW"/>
</dbReference>
<evidence type="ECO:0000313" key="14">
    <source>
        <dbReference type="Proteomes" id="UP000749559"/>
    </source>
</evidence>
<keyword evidence="5" id="KW-0560">Oxidoreductase</keyword>
<feature type="binding site" evidence="11">
    <location>
        <position position="915"/>
    </location>
    <ligand>
        <name>Mo-molybdopterin</name>
        <dbReference type="ChEBI" id="CHEBI:71302"/>
    </ligand>
    <ligandPart>
        <name>Mo</name>
        <dbReference type="ChEBI" id="CHEBI:28685"/>
    </ligandPart>
</feature>
<dbReference type="Pfam" id="PF01315">
    <property type="entry name" value="Ald_Xan_dh_C"/>
    <property type="match status" value="1"/>
</dbReference>
<name>A0A8S4P1L8_OWEFU</name>
<dbReference type="SMART" id="SM01008">
    <property type="entry name" value="Ald_Xan_dh_C"/>
    <property type="match status" value="1"/>
</dbReference>
<dbReference type="GO" id="GO:0016491">
    <property type="term" value="F:oxidoreductase activity"/>
    <property type="evidence" value="ECO:0007669"/>
    <property type="project" value="UniProtKB-KW"/>
</dbReference>
<accession>A0A8S4P1L8</accession>
<feature type="binding site" evidence="10">
    <location>
        <position position="442"/>
    </location>
    <ligand>
        <name>FAD</name>
        <dbReference type="ChEBI" id="CHEBI:57692"/>
    </ligand>
</feature>
<dbReference type="InterPro" id="IPR016167">
    <property type="entry name" value="FAD-bd_PCMH_sub1"/>
</dbReference>
<dbReference type="SUPFAM" id="SSF47741">
    <property type="entry name" value="CO dehydrogenase ISP C-domain like"/>
    <property type="match status" value="1"/>
</dbReference>
<feature type="binding site" evidence="11">
    <location>
        <position position="774"/>
    </location>
    <ligand>
        <name>Mo-molybdopterin</name>
        <dbReference type="ChEBI" id="CHEBI:71302"/>
    </ligand>
    <ligandPart>
        <name>Mo</name>
        <dbReference type="ChEBI" id="CHEBI:28685"/>
    </ligandPart>
</feature>
<keyword evidence="7 11" id="KW-0411">Iron-sulfur</keyword>
<evidence type="ECO:0000256" key="9">
    <source>
        <dbReference type="PIRSR" id="PIRSR000127-1"/>
    </source>
</evidence>
<comment type="cofactor">
    <cofactor evidence="10">
        <name>FAD</name>
        <dbReference type="ChEBI" id="CHEBI:57692"/>
    </cofactor>
</comment>
<dbReference type="Gene3D" id="3.90.1170.50">
    <property type="entry name" value="Aldehyde oxidase/xanthine dehydrogenase, a/b hammerhead"/>
    <property type="match status" value="1"/>
</dbReference>
<dbReference type="Pfam" id="PF00941">
    <property type="entry name" value="FAD_binding_5"/>
    <property type="match status" value="1"/>
</dbReference>
<dbReference type="SUPFAM" id="SSF56003">
    <property type="entry name" value="Molybdenum cofactor-binding domain"/>
    <property type="match status" value="1"/>
</dbReference>
<dbReference type="Pfam" id="PF02738">
    <property type="entry name" value="MoCoBD_1"/>
    <property type="match status" value="1"/>
</dbReference>
<organism evidence="13 14">
    <name type="scientific">Owenia fusiformis</name>
    <name type="common">Polychaete worm</name>
    <dbReference type="NCBI Taxonomy" id="6347"/>
    <lineage>
        <taxon>Eukaryota</taxon>
        <taxon>Metazoa</taxon>
        <taxon>Spiralia</taxon>
        <taxon>Lophotrochozoa</taxon>
        <taxon>Annelida</taxon>
        <taxon>Polychaeta</taxon>
        <taxon>Sedentaria</taxon>
        <taxon>Canalipalpata</taxon>
        <taxon>Sabellida</taxon>
        <taxon>Oweniida</taxon>
        <taxon>Oweniidae</taxon>
        <taxon>Owenia</taxon>
    </lineage>
</organism>
<keyword evidence="10" id="KW-0274">FAD</keyword>
<comment type="cofactor">
    <cofactor evidence="8">
        <name>[2Fe-2S] cluster</name>
        <dbReference type="ChEBI" id="CHEBI:190135"/>
    </cofactor>
</comment>
<dbReference type="Gene3D" id="3.10.20.30">
    <property type="match status" value="1"/>
</dbReference>
<dbReference type="InterPro" id="IPR046867">
    <property type="entry name" value="AldOxase/xan_DH_MoCoBD2"/>
</dbReference>
<evidence type="ECO:0000256" key="7">
    <source>
        <dbReference type="ARBA" id="ARBA00023014"/>
    </source>
</evidence>
<dbReference type="SUPFAM" id="SSF55447">
    <property type="entry name" value="CO dehydrogenase flavoprotein C-terminal domain-like"/>
    <property type="match status" value="1"/>
</dbReference>
<dbReference type="InterPro" id="IPR036010">
    <property type="entry name" value="2Fe-2S_ferredoxin-like_sf"/>
</dbReference>
<feature type="binding site" evidence="11">
    <location>
        <position position="119"/>
    </location>
    <ligand>
        <name>[2Fe-2S] cluster</name>
        <dbReference type="ChEBI" id="CHEBI:190135"/>
        <label>1</label>
    </ligand>
</feature>
<feature type="binding site" evidence="10">
    <location>
        <position position="424"/>
    </location>
    <ligand>
        <name>FAD</name>
        <dbReference type="ChEBI" id="CHEBI:57692"/>
    </ligand>
</feature>
<evidence type="ECO:0000256" key="6">
    <source>
        <dbReference type="ARBA" id="ARBA00023004"/>
    </source>
</evidence>